<accession>A0AAW5QTS0</accession>
<comment type="caution">
    <text evidence="1">The sequence shown here is derived from an EMBL/GenBank/DDBJ whole genome shotgun (WGS) entry which is preliminary data.</text>
</comment>
<dbReference type="EMBL" id="JALIDZ010000001">
    <property type="protein sequence ID" value="MCT8970612.1"/>
    <property type="molecule type" value="Genomic_DNA"/>
</dbReference>
<sequence length="72" mass="8098">MTDQGRRDIPYDGAADGLESWALAIRCMRERGIRGGVIQPLPSRPHEARWKAEGPVENDRLDVLRDGWGETP</sequence>
<dbReference type="AlphaFoldDB" id="A0AAW5QTS0"/>
<dbReference type="RefSeq" id="WP_261614177.1">
    <property type="nucleotide sequence ID" value="NZ_JALIDZ010000001.1"/>
</dbReference>
<name>A0AAW5QTS0_9HYPH</name>
<organism evidence="1 2">
    <name type="scientific">Microbaculum marinisediminis</name>
    <dbReference type="NCBI Taxonomy" id="2931392"/>
    <lineage>
        <taxon>Bacteria</taxon>
        <taxon>Pseudomonadati</taxon>
        <taxon>Pseudomonadota</taxon>
        <taxon>Alphaproteobacteria</taxon>
        <taxon>Hyphomicrobiales</taxon>
        <taxon>Tepidamorphaceae</taxon>
        <taxon>Microbaculum</taxon>
    </lineage>
</organism>
<protein>
    <submittedName>
        <fullName evidence="1">Uncharacterized protein</fullName>
    </submittedName>
</protein>
<proteinExistence type="predicted"/>
<evidence type="ECO:0000313" key="2">
    <source>
        <dbReference type="Proteomes" id="UP001320898"/>
    </source>
</evidence>
<gene>
    <name evidence="1" type="ORF">MUB46_01950</name>
</gene>
<evidence type="ECO:0000313" key="1">
    <source>
        <dbReference type="EMBL" id="MCT8970612.1"/>
    </source>
</evidence>
<keyword evidence="2" id="KW-1185">Reference proteome</keyword>
<reference evidence="1 2" key="1">
    <citation type="submission" date="2022-04" db="EMBL/GenBank/DDBJ databases">
        <authorList>
            <person name="Ye Y.-Q."/>
            <person name="Du Z.-J."/>
        </authorList>
    </citation>
    <scope>NUCLEOTIDE SEQUENCE [LARGE SCALE GENOMIC DNA]</scope>
    <source>
        <strain evidence="1 2">A6E488</strain>
    </source>
</reference>
<dbReference type="Proteomes" id="UP001320898">
    <property type="component" value="Unassembled WGS sequence"/>
</dbReference>